<dbReference type="Pfam" id="PF05368">
    <property type="entry name" value="NmrA"/>
    <property type="match status" value="1"/>
</dbReference>
<evidence type="ECO:0000259" key="1">
    <source>
        <dbReference type="Pfam" id="PF05368"/>
    </source>
</evidence>
<evidence type="ECO:0000313" key="2">
    <source>
        <dbReference type="EMBL" id="KAH7132547.1"/>
    </source>
</evidence>
<dbReference type="Gene3D" id="3.90.25.10">
    <property type="entry name" value="UDP-galactose 4-epimerase, domain 1"/>
    <property type="match status" value="1"/>
</dbReference>
<evidence type="ECO:0000313" key="3">
    <source>
        <dbReference type="Proteomes" id="UP000700596"/>
    </source>
</evidence>
<dbReference type="Gene3D" id="3.40.50.720">
    <property type="entry name" value="NAD(P)-binding Rossmann-like Domain"/>
    <property type="match status" value="1"/>
</dbReference>
<dbReference type="SUPFAM" id="SSF51735">
    <property type="entry name" value="NAD(P)-binding Rossmann-fold domains"/>
    <property type="match status" value="1"/>
</dbReference>
<dbReference type="InterPro" id="IPR052718">
    <property type="entry name" value="NmrA-type_oxidoreductase"/>
</dbReference>
<dbReference type="InterPro" id="IPR036291">
    <property type="entry name" value="NAD(P)-bd_dom_sf"/>
</dbReference>
<dbReference type="PANTHER" id="PTHR47129">
    <property type="entry name" value="QUINONE OXIDOREDUCTASE 2"/>
    <property type="match status" value="1"/>
</dbReference>
<gene>
    <name evidence="2" type="ORF">B0J11DRAFT_230480</name>
</gene>
<name>A0A9P9E841_9PLEO</name>
<dbReference type="AlphaFoldDB" id="A0A9P9E841"/>
<dbReference type="PANTHER" id="PTHR47129:SF1">
    <property type="entry name" value="NMRA-LIKE DOMAIN-CONTAINING PROTEIN"/>
    <property type="match status" value="1"/>
</dbReference>
<accession>A0A9P9E841</accession>
<organism evidence="2 3">
    <name type="scientific">Dendryphion nanum</name>
    <dbReference type="NCBI Taxonomy" id="256645"/>
    <lineage>
        <taxon>Eukaryota</taxon>
        <taxon>Fungi</taxon>
        <taxon>Dikarya</taxon>
        <taxon>Ascomycota</taxon>
        <taxon>Pezizomycotina</taxon>
        <taxon>Dothideomycetes</taxon>
        <taxon>Pleosporomycetidae</taxon>
        <taxon>Pleosporales</taxon>
        <taxon>Torulaceae</taxon>
        <taxon>Dendryphion</taxon>
    </lineage>
</organism>
<feature type="domain" description="NmrA-like" evidence="1">
    <location>
        <begin position="3"/>
        <end position="239"/>
    </location>
</feature>
<dbReference type="InterPro" id="IPR008030">
    <property type="entry name" value="NmrA-like"/>
</dbReference>
<protein>
    <recommendedName>
        <fullName evidence="1">NmrA-like domain-containing protein</fullName>
    </recommendedName>
</protein>
<comment type="caution">
    <text evidence="2">The sequence shown here is derived from an EMBL/GenBank/DDBJ whole genome shotgun (WGS) entry which is preliminary data.</text>
</comment>
<proteinExistence type="predicted"/>
<reference evidence="2" key="1">
    <citation type="journal article" date="2021" name="Nat. Commun.">
        <title>Genetic determinants of endophytism in the Arabidopsis root mycobiome.</title>
        <authorList>
            <person name="Mesny F."/>
            <person name="Miyauchi S."/>
            <person name="Thiergart T."/>
            <person name="Pickel B."/>
            <person name="Atanasova L."/>
            <person name="Karlsson M."/>
            <person name="Huettel B."/>
            <person name="Barry K.W."/>
            <person name="Haridas S."/>
            <person name="Chen C."/>
            <person name="Bauer D."/>
            <person name="Andreopoulos W."/>
            <person name="Pangilinan J."/>
            <person name="LaButti K."/>
            <person name="Riley R."/>
            <person name="Lipzen A."/>
            <person name="Clum A."/>
            <person name="Drula E."/>
            <person name="Henrissat B."/>
            <person name="Kohler A."/>
            <person name="Grigoriev I.V."/>
            <person name="Martin F.M."/>
            <person name="Hacquard S."/>
        </authorList>
    </citation>
    <scope>NUCLEOTIDE SEQUENCE</scope>
    <source>
        <strain evidence="2">MPI-CAGE-CH-0243</strain>
    </source>
</reference>
<sequence>MLALTSATGKLGSAVLGALLDNKLIDPKELVICTSSPANDSRFSHLNALNIPIRNANFDDPSSLKSAYEGCTRLFLVSTPRIALDYNEAPLWKGREAHHRAAIDAAVDVGVKHIYYTSLAFGNPSQAGVMRAHIRTEAYLKELESAGKIKSTIIREGLYNESWPLYFGYYFGLKKETRRQIYVAGDGPIAWTAIQDLGFATAKILASSSDEWAGKTFYLSQKKTWTLETVARIVSEVRGIDEIVLKLVPRKEFEDHYVDEKGMERASVEWWSSTYDALRAWECAIDDPTLERLLEETGRNPKSLEETISEMLK</sequence>
<dbReference type="EMBL" id="JAGMWT010000003">
    <property type="protein sequence ID" value="KAH7132547.1"/>
    <property type="molecule type" value="Genomic_DNA"/>
</dbReference>
<dbReference type="OrthoDB" id="419598at2759"/>
<dbReference type="Proteomes" id="UP000700596">
    <property type="component" value="Unassembled WGS sequence"/>
</dbReference>
<keyword evidence="3" id="KW-1185">Reference proteome</keyword>